<evidence type="ECO:0000256" key="3">
    <source>
        <dbReference type="ARBA" id="ARBA00022729"/>
    </source>
</evidence>
<evidence type="ECO:0000313" key="7">
    <source>
        <dbReference type="EMBL" id="GGJ83850.1"/>
    </source>
</evidence>
<evidence type="ECO:0000256" key="4">
    <source>
        <dbReference type="SAM" id="MobiDB-lite"/>
    </source>
</evidence>
<dbReference type="InterPro" id="IPR013783">
    <property type="entry name" value="Ig-like_fold"/>
</dbReference>
<dbReference type="InterPro" id="IPR033764">
    <property type="entry name" value="Sdr_B"/>
</dbReference>
<dbReference type="GO" id="GO:0005975">
    <property type="term" value="P:carbohydrate metabolic process"/>
    <property type="evidence" value="ECO:0007669"/>
    <property type="project" value="UniProtKB-ARBA"/>
</dbReference>
<dbReference type="Proteomes" id="UP000636956">
    <property type="component" value="Unassembled WGS sequence"/>
</dbReference>
<dbReference type="PANTHER" id="PTHR23303">
    <property type="entry name" value="CARBOXYPEPTIDASE REGULATORY REGION-CONTAINING"/>
    <property type="match status" value="1"/>
</dbReference>
<protein>
    <recommendedName>
        <fullName evidence="6">SD-repeat containing protein B domain-containing protein</fullName>
    </recommendedName>
</protein>
<evidence type="ECO:0000256" key="5">
    <source>
        <dbReference type="SAM" id="Phobius"/>
    </source>
</evidence>
<sequence length="496" mass="49424">MRIQAIGSDGAALTAAELGFQGGFNYCAPGVVGKPSCTGVATDVPAWDPATLTLTGNAAAADTSGAAAWFEPSTPISSPTFVFTRRAGFPVYQTWFASLARDITGTVTDVCTGPVDGVEMTLIDGNGTVVATTTTAGGGLYSFPGFFATGGYTVQATPPAGKIAVDANRKPADLTTTDAVVDFSIRDLVPVAVSGRVTDTDDNPMPGVTVTIDGVTTTTDSNGYHLFDTVPAGTHTATITTPDGYTLATSPPPFTIPEGSETPITGVDFVVAANPTLSGAVTAAGTGVPGVTVTAVGPAGTLTTVTAADGTYSFPLLPAGDYEVTMTTPDGYLVVGASTRTESVADADVTNVDFELARTGSVEGVVEDEDGIPISDVTVTVTGPDGPTTLTTGADGDYTITITVPAGYESVAPATRTITITAAGEAIADQDFVLSAAATPAPTPGPTPGSGSSPAGTLPATGVDPAVASVGWSAVLAVGAGALLVVAARLRRRATR</sequence>
<name>A0A917UTG1_9MICO</name>
<dbReference type="AlphaFoldDB" id="A0A917UTG1"/>
<keyword evidence="5" id="KW-0472">Membrane</keyword>
<feature type="domain" description="SD-repeat containing protein B" evidence="6">
    <location>
        <begin position="110"/>
        <end position="169"/>
    </location>
</feature>
<keyword evidence="2" id="KW-0964">Secreted</keyword>
<dbReference type="EMBL" id="BMMD01000012">
    <property type="protein sequence ID" value="GGJ83850.1"/>
    <property type="molecule type" value="Genomic_DNA"/>
</dbReference>
<dbReference type="InterPro" id="IPR051417">
    <property type="entry name" value="SDr/BOS_complex"/>
</dbReference>
<feature type="domain" description="SD-repeat containing protein B" evidence="6">
    <location>
        <begin position="282"/>
        <end position="354"/>
    </location>
</feature>
<dbReference type="InterPro" id="IPR008969">
    <property type="entry name" value="CarboxyPept-like_regulatory"/>
</dbReference>
<accession>A0A917UTG1</accession>
<dbReference type="Gene3D" id="2.60.40.1120">
    <property type="entry name" value="Carboxypeptidase-like, regulatory domain"/>
    <property type="match status" value="2"/>
</dbReference>
<comment type="subcellular location">
    <subcellularLocation>
        <location evidence="1">Secreted</location>
    </subcellularLocation>
</comment>
<keyword evidence="8" id="KW-1185">Reference proteome</keyword>
<evidence type="ECO:0000313" key="8">
    <source>
        <dbReference type="Proteomes" id="UP000636956"/>
    </source>
</evidence>
<feature type="transmembrane region" description="Helical" evidence="5">
    <location>
        <begin position="470"/>
        <end position="490"/>
    </location>
</feature>
<dbReference type="Gene3D" id="2.60.40.10">
    <property type="entry name" value="Immunoglobulins"/>
    <property type="match status" value="2"/>
</dbReference>
<comment type="caution">
    <text evidence="7">The sequence shown here is derived from an EMBL/GenBank/DDBJ whole genome shotgun (WGS) entry which is preliminary data.</text>
</comment>
<evidence type="ECO:0000256" key="2">
    <source>
        <dbReference type="ARBA" id="ARBA00022525"/>
    </source>
</evidence>
<dbReference type="SUPFAM" id="SSF49478">
    <property type="entry name" value="Cna protein B-type domain"/>
    <property type="match status" value="1"/>
</dbReference>
<keyword evidence="5" id="KW-0812">Transmembrane</keyword>
<reference evidence="7" key="1">
    <citation type="journal article" date="2014" name="Int. J. Syst. Evol. Microbiol.">
        <title>Complete genome sequence of Corynebacterium casei LMG S-19264T (=DSM 44701T), isolated from a smear-ripened cheese.</title>
        <authorList>
            <consortium name="US DOE Joint Genome Institute (JGI-PGF)"/>
            <person name="Walter F."/>
            <person name="Albersmeier A."/>
            <person name="Kalinowski J."/>
            <person name="Ruckert C."/>
        </authorList>
    </citation>
    <scope>NUCLEOTIDE SEQUENCE</scope>
    <source>
        <strain evidence="7">CGMCC 1.8984</strain>
    </source>
</reference>
<evidence type="ECO:0000256" key="1">
    <source>
        <dbReference type="ARBA" id="ARBA00004613"/>
    </source>
</evidence>
<dbReference type="SUPFAM" id="SSF49464">
    <property type="entry name" value="Carboxypeptidase regulatory domain-like"/>
    <property type="match status" value="3"/>
</dbReference>
<feature type="compositionally biased region" description="Low complexity" evidence="4">
    <location>
        <begin position="449"/>
        <end position="458"/>
    </location>
</feature>
<organism evidence="7 8">
    <name type="scientific">Agromyces bauzanensis</name>
    <dbReference type="NCBI Taxonomy" id="1308924"/>
    <lineage>
        <taxon>Bacteria</taxon>
        <taxon>Bacillati</taxon>
        <taxon>Actinomycetota</taxon>
        <taxon>Actinomycetes</taxon>
        <taxon>Micrococcales</taxon>
        <taxon>Microbacteriaceae</taxon>
        <taxon>Agromyces</taxon>
    </lineage>
</organism>
<dbReference type="Pfam" id="PF13620">
    <property type="entry name" value="CarboxypepD_reg"/>
    <property type="match status" value="1"/>
</dbReference>
<keyword evidence="5" id="KW-1133">Transmembrane helix</keyword>
<gene>
    <name evidence="7" type="ORF">GCM10011372_22770</name>
</gene>
<feature type="region of interest" description="Disordered" evidence="4">
    <location>
        <begin position="437"/>
        <end position="458"/>
    </location>
</feature>
<dbReference type="RefSeq" id="WP_188743558.1">
    <property type="nucleotide sequence ID" value="NZ_BAABFW010000006.1"/>
</dbReference>
<reference evidence="7" key="2">
    <citation type="submission" date="2020-09" db="EMBL/GenBank/DDBJ databases">
        <authorList>
            <person name="Sun Q."/>
            <person name="Zhou Y."/>
        </authorList>
    </citation>
    <scope>NUCLEOTIDE SEQUENCE</scope>
    <source>
        <strain evidence="7">CGMCC 1.8984</strain>
    </source>
</reference>
<dbReference type="GO" id="GO:0005576">
    <property type="term" value="C:extracellular region"/>
    <property type="evidence" value="ECO:0007669"/>
    <property type="project" value="UniProtKB-SubCell"/>
</dbReference>
<keyword evidence="3" id="KW-0732">Signal</keyword>
<proteinExistence type="predicted"/>
<evidence type="ECO:0000259" key="6">
    <source>
        <dbReference type="Pfam" id="PF17210"/>
    </source>
</evidence>
<dbReference type="Pfam" id="PF17210">
    <property type="entry name" value="SdrD_B"/>
    <property type="match status" value="2"/>
</dbReference>